<evidence type="ECO:0000256" key="3">
    <source>
        <dbReference type="ARBA" id="ARBA00022741"/>
    </source>
</evidence>
<feature type="compositionally biased region" description="Basic and acidic residues" evidence="9">
    <location>
        <begin position="670"/>
        <end position="681"/>
    </location>
</feature>
<dbReference type="PANTHER" id="PTHR47972:SF22">
    <property type="entry name" value="KINESIN-LIKE PROTEIN KIN-14A-RELATED"/>
    <property type="match status" value="1"/>
</dbReference>
<feature type="compositionally biased region" description="Polar residues" evidence="9">
    <location>
        <begin position="651"/>
        <end position="668"/>
    </location>
</feature>
<feature type="coiled-coil region" evidence="8">
    <location>
        <begin position="43"/>
        <end position="77"/>
    </location>
</feature>
<dbReference type="GO" id="GO:0031022">
    <property type="term" value="P:nuclear migration along microfilament"/>
    <property type="evidence" value="ECO:0007669"/>
    <property type="project" value="UniProtKB-ARBA"/>
</dbReference>
<accession>A0A5N5LY50</accession>
<keyword evidence="12" id="KW-1185">Reference proteome</keyword>
<evidence type="ECO:0000313" key="12">
    <source>
        <dbReference type="Proteomes" id="UP000326939"/>
    </source>
</evidence>
<keyword evidence="4 7" id="KW-0067">ATP-binding</keyword>
<keyword evidence="6 7" id="KW-0505">Motor protein</keyword>
<evidence type="ECO:0000259" key="10">
    <source>
        <dbReference type="PROSITE" id="PS50067"/>
    </source>
</evidence>
<dbReference type="Proteomes" id="UP000326939">
    <property type="component" value="Chromosome 7"/>
</dbReference>
<dbReference type="Pfam" id="PF00225">
    <property type="entry name" value="Kinesin"/>
    <property type="match status" value="1"/>
</dbReference>
<evidence type="ECO:0000256" key="6">
    <source>
        <dbReference type="ARBA" id="ARBA00023175"/>
    </source>
</evidence>
<reference evidence="12" key="1">
    <citation type="journal article" date="2019" name="Gigascience">
        <title>De novo genome assembly of the endangered Acer yangbiense, a plant species with extremely small populations endemic to Yunnan Province, China.</title>
        <authorList>
            <person name="Yang J."/>
            <person name="Wariss H.M."/>
            <person name="Tao L."/>
            <person name="Zhang R."/>
            <person name="Yun Q."/>
            <person name="Hollingsworth P."/>
            <person name="Dao Z."/>
            <person name="Luo G."/>
            <person name="Guo H."/>
            <person name="Ma Y."/>
            <person name="Sun W."/>
        </authorList>
    </citation>
    <scope>NUCLEOTIDE SEQUENCE [LARGE SCALE GENOMIC DNA]</scope>
    <source>
        <strain evidence="12">cv. br00</strain>
    </source>
</reference>
<evidence type="ECO:0000256" key="9">
    <source>
        <dbReference type="SAM" id="MobiDB-lite"/>
    </source>
</evidence>
<dbReference type="GO" id="GO:0009904">
    <property type="term" value="P:chloroplast accumulation movement"/>
    <property type="evidence" value="ECO:0007669"/>
    <property type="project" value="UniProtKB-ARBA"/>
</dbReference>
<dbReference type="GO" id="GO:0005886">
    <property type="term" value="C:plasma membrane"/>
    <property type="evidence" value="ECO:0007669"/>
    <property type="project" value="UniProtKB-ARBA"/>
</dbReference>
<comment type="similarity">
    <text evidence="1">Belongs to the TRAFAC class myosin-kinesin ATPase superfamily. Kinesin family. KIN-14 subfamily.</text>
</comment>
<dbReference type="InterPro" id="IPR027640">
    <property type="entry name" value="Kinesin-like_fam"/>
</dbReference>
<feature type="coiled-coil region" evidence="8">
    <location>
        <begin position="454"/>
        <end position="495"/>
    </location>
</feature>
<evidence type="ECO:0000256" key="2">
    <source>
        <dbReference type="ARBA" id="ARBA00022701"/>
    </source>
</evidence>
<feature type="region of interest" description="Disordered" evidence="9">
    <location>
        <begin position="650"/>
        <end position="688"/>
    </location>
</feature>
<feature type="domain" description="Kinesin motor" evidence="10">
    <location>
        <begin position="130"/>
        <end position="444"/>
    </location>
</feature>
<dbReference type="PROSITE" id="PS00411">
    <property type="entry name" value="KINESIN_MOTOR_1"/>
    <property type="match status" value="1"/>
</dbReference>
<dbReference type="GO" id="GO:0003777">
    <property type="term" value="F:microtubule motor activity"/>
    <property type="evidence" value="ECO:0007669"/>
    <property type="project" value="InterPro"/>
</dbReference>
<dbReference type="InterPro" id="IPR001752">
    <property type="entry name" value="Kinesin_motor_dom"/>
</dbReference>
<organism evidence="11 12">
    <name type="scientific">Salix brachista</name>
    <dbReference type="NCBI Taxonomy" id="2182728"/>
    <lineage>
        <taxon>Eukaryota</taxon>
        <taxon>Viridiplantae</taxon>
        <taxon>Streptophyta</taxon>
        <taxon>Embryophyta</taxon>
        <taxon>Tracheophyta</taxon>
        <taxon>Spermatophyta</taxon>
        <taxon>Magnoliopsida</taxon>
        <taxon>eudicotyledons</taxon>
        <taxon>Gunneridae</taxon>
        <taxon>Pentapetalae</taxon>
        <taxon>rosids</taxon>
        <taxon>fabids</taxon>
        <taxon>Malpighiales</taxon>
        <taxon>Salicaceae</taxon>
        <taxon>Saliceae</taxon>
        <taxon>Salix</taxon>
    </lineage>
</organism>
<protein>
    <recommendedName>
        <fullName evidence="10">Kinesin motor domain-containing protein</fullName>
    </recommendedName>
</protein>
<dbReference type="PANTHER" id="PTHR47972">
    <property type="entry name" value="KINESIN-LIKE PROTEIN KLP-3"/>
    <property type="match status" value="1"/>
</dbReference>
<dbReference type="PRINTS" id="PR00380">
    <property type="entry name" value="KINESINHEAVY"/>
</dbReference>
<feature type="coiled-coil region" evidence="8">
    <location>
        <begin position="528"/>
        <end position="583"/>
    </location>
</feature>
<evidence type="ECO:0000256" key="8">
    <source>
        <dbReference type="SAM" id="Coils"/>
    </source>
</evidence>
<keyword evidence="5 8" id="KW-0175">Coiled coil</keyword>
<dbReference type="GO" id="GO:0005829">
    <property type="term" value="C:cytosol"/>
    <property type="evidence" value="ECO:0007669"/>
    <property type="project" value="UniProtKB-ARBA"/>
</dbReference>
<dbReference type="SUPFAM" id="SSF52540">
    <property type="entry name" value="P-loop containing nucleoside triphosphate hydrolases"/>
    <property type="match status" value="1"/>
</dbReference>
<keyword evidence="2" id="KW-0493">Microtubule</keyword>
<dbReference type="GO" id="GO:0007018">
    <property type="term" value="P:microtubule-based movement"/>
    <property type="evidence" value="ECO:0007669"/>
    <property type="project" value="InterPro"/>
</dbReference>
<dbReference type="EMBL" id="VDCV01000007">
    <property type="protein sequence ID" value="KAB5547508.1"/>
    <property type="molecule type" value="Genomic_DNA"/>
</dbReference>
<keyword evidence="3 7" id="KW-0547">Nucleotide-binding</keyword>
<comment type="caution">
    <text evidence="11">The sequence shown here is derived from an EMBL/GenBank/DDBJ whole genome shotgun (WGS) entry which is preliminary data.</text>
</comment>
<dbReference type="InterPro" id="IPR019821">
    <property type="entry name" value="Kinesin_motor_CS"/>
</dbReference>
<evidence type="ECO:0000256" key="4">
    <source>
        <dbReference type="ARBA" id="ARBA00022840"/>
    </source>
</evidence>
<gene>
    <name evidence="11" type="ORF">DKX38_010914</name>
</gene>
<dbReference type="Gene3D" id="3.40.850.10">
    <property type="entry name" value="Kinesin motor domain"/>
    <property type="match status" value="1"/>
</dbReference>
<dbReference type="PROSITE" id="PS50067">
    <property type="entry name" value="KINESIN_MOTOR_2"/>
    <property type="match status" value="1"/>
</dbReference>
<name>A0A5N5LY50_9ROSI</name>
<dbReference type="GO" id="GO:0005524">
    <property type="term" value="F:ATP binding"/>
    <property type="evidence" value="ECO:0007669"/>
    <property type="project" value="UniProtKB-UniRule"/>
</dbReference>
<dbReference type="InterPro" id="IPR027417">
    <property type="entry name" value="P-loop_NTPase"/>
</dbReference>
<dbReference type="FunFam" id="3.40.850.10:FF:000058">
    <property type="entry name" value="kinesin-like protein KIN-14B isoform X1"/>
    <property type="match status" value="1"/>
</dbReference>
<proteinExistence type="inferred from homology"/>
<evidence type="ECO:0000313" key="11">
    <source>
        <dbReference type="EMBL" id="KAB5547508.1"/>
    </source>
</evidence>
<feature type="binding site" evidence="7">
    <location>
        <begin position="211"/>
        <end position="218"/>
    </location>
    <ligand>
        <name>ATP</name>
        <dbReference type="ChEBI" id="CHEBI:30616"/>
    </ligand>
</feature>
<evidence type="ECO:0000256" key="1">
    <source>
        <dbReference type="ARBA" id="ARBA00010899"/>
    </source>
</evidence>
<dbReference type="GO" id="GO:0009903">
    <property type="term" value="P:chloroplast avoidance movement"/>
    <property type="evidence" value="ECO:0007669"/>
    <property type="project" value="UniProtKB-ARBA"/>
</dbReference>
<sequence length="1358" mass="150908">MAEQRNMWNWEVSGFEPRTLEAEQPLVRRYSISTTRENSEFSKQALASKVHRLKDKIQLAKEDCLELRQEASDLQEYSNAKLDRVTRYFGALAEKTRKLDQAALETEARISPLINEKKRLFNDLLTAKGSIKVFCRVRPLFEDESPSVVEFPDDCTIRVNTGSDTISNPKKDFEFDRVYGPHVGQAELFTDVQPFVQSALDGYNVSIFAYGQTCSGKTHTMEGSSYDRGLYARCFEELFDLANSESTSTSRFNFSVTVFELYNEQITDLLSKSESTLQKIRMGSLESFIELQQEKFDNPLDFSRILQAAFQRRGNDISKLNVSHLIVTVHIYYNNVISGENLYSKLSLVDLAGSEGLIAEDDSSERVTDMLHVMKSLSALGDVLSSLTSRKDVVPYENSMLTTVLADSLGRKSKTLMILNVCPNIANLSETLSSLSFSSRARNATLSLGNRDTIKKWRDVANDARKELYEKEKEIQDLKQEVLELTQALKDANDQCVLLFNEVQKAWKVSFTLQSDLKSENIMIADKHKVEKEQNAQLRNQIAQLLQMEQDQKLIMQQNDSTIQTLQAKIKSMESQLNEALRSSEARSTFGSESGPVISSISKATGDGMDSSAVTKKLEEELKKRDALIERLHEENEKLFDRLTEKASLAGSPQVSSPLSKGTVNVQSRELGRNENNKGRSMDVVPSPLGADKTDGTVALVKSGSEKVKSTPAGEYLTAALNDFDPEQFDSLAAISDGANKLLMLNCPSSVDLRKLDLLCGSVIIDCLCVYLSELSTLVLAAVIKAGASREHEILAEIRDAVFSFIRKMEPKRVMDTMLVSRVRILYIRSLLARSPELQSIKVPPVECFLEKANTGRSRSSSRGNSPGRSPVHFVEEQIQGFKVNIKLEKKSKLSSVVLRMRGIDQDAWRQQVTGGKLREIQEEAKSFAIGNKALAALFVHTPAGELQRQIRSWLAENFEFLSVTGDDALGGIAGQLELLSTAIMDGWMAGLGAALPPSTDALGQLLSEYAKRVFTSQLQHLKGFGLVRDLLVLERSHAPSFDKRLMWLWYVEDAHCDGVSTFLLSTSNPHMYKDIAGTLATEEAEDAAQVAKLRSALESVDHKRRKILQQMRSDAALLTLEDGGLPVQNPSTAAEDARLASLISLDGILKQVKDILRQSSVNALSKSKKKTLLVSLDELGERMPSLLNIDHPCAQRQIAEARRMVESIPEEDDPLHELALVRKSTADLGSGTATDVAQWNVLQFNTGSTTPFIIKCGANSNSELVIKADSRVQEPKGGEIIRVVPRPSVLENMSLDEMKHVFSQLPEALSLLALARTADGTRARYSRLYRTLAMKVPSLRDLVGELEKGGVLKDVKS</sequence>
<evidence type="ECO:0000256" key="5">
    <source>
        <dbReference type="ARBA" id="ARBA00023054"/>
    </source>
</evidence>
<dbReference type="InterPro" id="IPR036961">
    <property type="entry name" value="Kinesin_motor_dom_sf"/>
</dbReference>
<dbReference type="GO" id="GO:0008017">
    <property type="term" value="F:microtubule binding"/>
    <property type="evidence" value="ECO:0007669"/>
    <property type="project" value="InterPro"/>
</dbReference>
<dbReference type="GO" id="GO:0005874">
    <property type="term" value="C:microtubule"/>
    <property type="evidence" value="ECO:0007669"/>
    <property type="project" value="UniProtKB-KW"/>
</dbReference>
<dbReference type="SMART" id="SM00129">
    <property type="entry name" value="KISc"/>
    <property type="match status" value="1"/>
</dbReference>
<evidence type="ECO:0000256" key="7">
    <source>
        <dbReference type="PROSITE-ProRule" id="PRU00283"/>
    </source>
</evidence>